<name>A0A1B6FWM0_9HEMI</name>
<feature type="domain" description="Reverse transcriptase" evidence="1">
    <location>
        <begin position="1"/>
        <end position="106"/>
    </location>
</feature>
<dbReference type="InterPro" id="IPR000477">
    <property type="entry name" value="RT_dom"/>
</dbReference>
<dbReference type="Pfam" id="PF00078">
    <property type="entry name" value="RVT_1"/>
    <property type="match status" value="1"/>
</dbReference>
<dbReference type="AlphaFoldDB" id="A0A1B6FWM0"/>
<proteinExistence type="predicted"/>
<evidence type="ECO:0000259" key="1">
    <source>
        <dbReference type="PROSITE" id="PS50878"/>
    </source>
</evidence>
<organism evidence="2">
    <name type="scientific">Cuerna arida</name>
    <dbReference type="NCBI Taxonomy" id="1464854"/>
    <lineage>
        <taxon>Eukaryota</taxon>
        <taxon>Metazoa</taxon>
        <taxon>Ecdysozoa</taxon>
        <taxon>Arthropoda</taxon>
        <taxon>Hexapoda</taxon>
        <taxon>Insecta</taxon>
        <taxon>Pterygota</taxon>
        <taxon>Neoptera</taxon>
        <taxon>Paraneoptera</taxon>
        <taxon>Hemiptera</taxon>
        <taxon>Auchenorrhyncha</taxon>
        <taxon>Membracoidea</taxon>
        <taxon>Cicadellidae</taxon>
        <taxon>Cicadellinae</taxon>
        <taxon>Proconiini</taxon>
        <taxon>Cuerna</taxon>
    </lineage>
</organism>
<dbReference type="PROSITE" id="PS50878">
    <property type="entry name" value="RT_POL"/>
    <property type="match status" value="1"/>
</dbReference>
<evidence type="ECO:0000313" key="2">
    <source>
        <dbReference type="EMBL" id="JAS54602.1"/>
    </source>
</evidence>
<feature type="non-terminal residue" evidence="2">
    <location>
        <position position="1"/>
    </location>
</feature>
<dbReference type="PANTHER" id="PTHR33332">
    <property type="entry name" value="REVERSE TRANSCRIPTASE DOMAIN-CONTAINING PROTEIN"/>
    <property type="match status" value="1"/>
</dbReference>
<dbReference type="EMBL" id="GECZ01015167">
    <property type="protein sequence ID" value="JAS54602.1"/>
    <property type="molecule type" value="Transcribed_RNA"/>
</dbReference>
<reference evidence="2" key="1">
    <citation type="submission" date="2015-11" db="EMBL/GenBank/DDBJ databases">
        <title>De novo transcriptome assembly of four potential Pierce s Disease insect vectors from Arizona vineyards.</title>
        <authorList>
            <person name="Tassone E.E."/>
        </authorList>
    </citation>
    <scope>NUCLEOTIDE SEQUENCE</scope>
</reference>
<accession>A0A1B6FWM0</accession>
<protein>
    <recommendedName>
        <fullName evidence="1">Reverse transcriptase domain-containing protein</fullName>
    </recommendedName>
</protein>
<gene>
    <name evidence="2" type="ORF">g.3928</name>
</gene>
<feature type="non-terminal residue" evidence="2">
    <location>
        <position position="106"/>
    </location>
</feature>
<sequence length="106" mass="12151">TSKLWFTNYLRGRSQVVEINHLSKGRIEKIRSEPRLITRGVPQGSVLGPVLFILFTNDFPNYMLDYSKGLMYADDTVLLLGTKNPKDLEVEAYLALNMAIQYCHEN</sequence>